<dbReference type="Proteomes" id="UP000070620">
    <property type="component" value="Unassembled WGS sequence"/>
</dbReference>
<dbReference type="PROSITE" id="PS50949">
    <property type="entry name" value="HTH_GNTR"/>
    <property type="match status" value="1"/>
</dbReference>
<dbReference type="PANTHER" id="PTHR44846:SF17">
    <property type="entry name" value="GNTR-FAMILY TRANSCRIPTIONAL REGULATOR"/>
    <property type="match status" value="1"/>
</dbReference>
<evidence type="ECO:0000256" key="2">
    <source>
        <dbReference type="ARBA" id="ARBA00023125"/>
    </source>
</evidence>
<evidence type="ECO:0000259" key="4">
    <source>
        <dbReference type="PROSITE" id="PS50949"/>
    </source>
</evidence>
<dbReference type="GO" id="GO:0045892">
    <property type="term" value="P:negative regulation of DNA-templated transcription"/>
    <property type="evidence" value="ECO:0007669"/>
    <property type="project" value="TreeGrafter"/>
</dbReference>
<keyword evidence="2" id="KW-0238">DNA-binding</keyword>
<dbReference type="SUPFAM" id="SSF46785">
    <property type="entry name" value="Winged helix' DNA-binding domain"/>
    <property type="match status" value="1"/>
</dbReference>
<proteinExistence type="predicted"/>
<dbReference type="OrthoDB" id="3579313at2"/>
<sequence>MARSPRYQEIADDLRRRLAEGEWPIGSTLPSIGELQGEYRVPGLNTVRQAQRVLADEGLISAVQGRGTFVTALPGPSGDPASLKQALQDLSAALARTQNAINQVMRHLD</sequence>
<dbReference type="PANTHER" id="PTHR44846">
    <property type="entry name" value="MANNOSYL-D-GLYCERATE TRANSPORT/METABOLISM SYSTEM REPRESSOR MNGR-RELATED"/>
    <property type="match status" value="1"/>
</dbReference>
<accession>A0A136PN53</accession>
<keyword evidence="3" id="KW-0804">Transcription</keyword>
<dbReference type="InterPro" id="IPR036390">
    <property type="entry name" value="WH_DNA-bd_sf"/>
</dbReference>
<dbReference type="EMBL" id="LRQV01000096">
    <property type="protein sequence ID" value="KXK59794.1"/>
    <property type="molecule type" value="Genomic_DNA"/>
</dbReference>
<evidence type="ECO:0000313" key="6">
    <source>
        <dbReference type="Proteomes" id="UP000070620"/>
    </source>
</evidence>
<evidence type="ECO:0000313" key="5">
    <source>
        <dbReference type="EMBL" id="KXK59794.1"/>
    </source>
</evidence>
<dbReference type="InterPro" id="IPR036388">
    <property type="entry name" value="WH-like_DNA-bd_sf"/>
</dbReference>
<feature type="domain" description="HTH gntR-type" evidence="4">
    <location>
        <begin position="4"/>
        <end position="73"/>
    </location>
</feature>
<protein>
    <recommendedName>
        <fullName evidence="4">HTH gntR-type domain-containing protein</fullName>
    </recommendedName>
</protein>
<gene>
    <name evidence="5" type="ORF">AWW66_22215</name>
</gene>
<reference evidence="5 6" key="1">
    <citation type="submission" date="2016-01" db="EMBL/GenBank/DDBJ databases">
        <title>Whole genome sequence and analysis of Micromonospora rosaria DSM 803, which can produce antibacterial substance rosamicin.</title>
        <authorList>
            <person name="Yang H."/>
            <person name="He X."/>
            <person name="Zhu D."/>
        </authorList>
    </citation>
    <scope>NUCLEOTIDE SEQUENCE [LARGE SCALE GENOMIC DNA]</scope>
    <source>
        <strain evidence="5 6">DSM 803</strain>
    </source>
</reference>
<dbReference type="SMART" id="SM00345">
    <property type="entry name" value="HTH_GNTR"/>
    <property type="match status" value="1"/>
</dbReference>
<dbReference type="AlphaFoldDB" id="A0A136PN53"/>
<keyword evidence="6" id="KW-1185">Reference proteome</keyword>
<name>A0A136PN53_9ACTN</name>
<dbReference type="CDD" id="cd07377">
    <property type="entry name" value="WHTH_GntR"/>
    <property type="match status" value="1"/>
</dbReference>
<organism evidence="5 6">
    <name type="scientific">Micromonospora rosaria</name>
    <dbReference type="NCBI Taxonomy" id="47874"/>
    <lineage>
        <taxon>Bacteria</taxon>
        <taxon>Bacillati</taxon>
        <taxon>Actinomycetota</taxon>
        <taxon>Actinomycetes</taxon>
        <taxon>Micromonosporales</taxon>
        <taxon>Micromonosporaceae</taxon>
        <taxon>Micromonospora</taxon>
    </lineage>
</organism>
<comment type="caution">
    <text evidence="5">The sequence shown here is derived from an EMBL/GenBank/DDBJ whole genome shotgun (WGS) entry which is preliminary data.</text>
</comment>
<evidence type="ECO:0000256" key="1">
    <source>
        <dbReference type="ARBA" id="ARBA00023015"/>
    </source>
</evidence>
<dbReference type="Gene3D" id="1.10.10.10">
    <property type="entry name" value="Winged helix-like DNA-binding domain superfamily/Winged helix DNA-binding domain"/>
    <property type="match status" value="1"/>
</dbReference>
<dbReference type="InterPro" id="IPR050679">
    <property type="entry name" value="Bact_HTH_transcr_reg"/>
</dbReference>
<dbReference type="RefSeq" id="WP_067369815.1">
    <property type="nucleotide sequence ID" value="NZ_JBIUBN010000040.1"/>
</dbReference>
<dbReference type="GO" id="GO:0003677">
    <property type="term" value="F:DNA binding"/>
    <property type="evidence" value="ECO:0007669"/>
    <property type="project" value="UniProtKB-KW"/>
</dbReference>
<keyword evidence="1" id="KW-0805">Transcription regulation</keyword>
<dbReference type="InterPro" id="IPR000524">
    <property type="entry name" value="Tscrpt_reg_HTH_GntR"/>
</dbReference>
<dbReference type="GO" id="GO:0003700">
    <property type="term" value="F:DNA-binding transcription factor activity"/>
    <property type="evidence" value="ECO:0007669"/>
    <property type="project" value="InterPro"/>
</dbReference>
<dbReference type="Pfam" id="PF00392">
    <property type="entry name" value="GntR"/>
    <property type="match status" value="1"/>
</dbReference>
<evidence type="ECO:0000256" key="3">
    <source>
        <dbReference type="ARBA" id="ARBA00023163"/>
    </source>
</evidence>